<evidence type="ECO:0000313" key="2">
    <source>
        <dbReference type="EMBL" id="XBX97052.1"/>
    </source>
</evidence>
<reference evidence="2" key="1">
    <citation type="submission" date="2024-06" db="EMBL/GenBank/DDBJ databases">
        <authorList>
            <person name="Huang C.H."/>
            <person name="Ting Y.S."/>
            <person name="Cheng Y.H."/>
        </authorList>
    </citation>
    <scope>NUCLEOTIDE SEQUENCE</scope>
    <source>
        <strain evidence="2">TCI803</strain>
    </source>
</reference>
<organism evidence="2">
    <name type="scientific">Heyndrickxia faecalis</name>
    <dbReference type="NCBI Taxonomy" id="2824910"/>
    <lineage>
        <taxon>Bacteria</taxon>
        <taxon>Bacillati</taxon>
        <taxon>Bacillota</taxon>
        <taxon>Bacilli</taxon>
        <taxon>Bacillales</taxon>
        <taxon>Bacillaceae</taxon>
        <taxon>Heyndrickxia</taxon>
    </lineage>
</organism>
<dbReference type="AlphaFoldDB" id="A0AAU7WDX0"/>
<feature type="region of interest" description="Disordered" evidence="1">
    <location>
        <begin position="10"/>
        <end position="46"/>
    </location>
</feature>
<dbReference type="RefSeq" id="WP_155245505.1">
    <property type="nucleotide sequence ID" value="NZ_CP158453.1"/>
</dbReference>
<proteinExistence type="predicted"/>
<dbReference type="GeneID" id="93260212"/>
<accession>A0AAU7WDX0</accession>
<dbReference type="EMBL" id="CP158453">
    <property type="protein sequence ID" value="XBX97052.1"/>
    <property type="molecule type" value="Genomic_DNA"/>
</dbReference>
<gene>
    <name evidence="2" type="ORF">ABR335_11385</name>
</gene>
<name>A0AAU7WDX0_9BACI</name>
<evidence type="ECO:0000256" key="1">
    <source>
        <dbReference type="SAM" id="MobiDB-lite"/>
    </source>
</evidence>
<protein>
    <submittedName>
        <fullName evidence="2">Uncharacterized protein</fullName>
    </submittedName>
</protein>
<sequence length="46" mass="5565">MHFNITMICKRQHKSSLRNENQSSRQKNHDFSFGKVRPFSPLEFKK</sequence>